<comment type="caution">
    <text evidence="8">The sequence shown here is derived from an EMBL/GenBank/DDBJ whole genome shotgun (WGS) entry which is preliminary data.</text>
</comment>
<sequence length="310" mass="32413">MLKPNTLAAASVLALTAATFSQASAAELNAVATFSIIGDFAEKVGGDRLDLTTLVGRNGDAHVYAPKPADARALAAADVVLTNGFGLEGFLDRLIAASGTEAAIVRLTDGIEPREEAGGGHYHFVDGEAIFHAGGVNAHAWQSVANAKIYVSNIRDAFCEADPEGCETYAANAGDYLAELTALDTKVRTAVEALPKDSRTVVVGHDAFGYFEGEYGIRFLSPQGISTEAEASAADVAGLIWQMQEARTAAVFAENIADSRLVEQIASEAGTELAGTLYSDALSEPDGPASDYLSMMHHNLRLITSALSSD</sequence>
<protein>
    <submittedName>
        <fullName evidence="8">Metal ABC transporter substrate-binding protein</fullName>
    </submittedName>
</protein>
<dbReference type="InterPro" id="IPR050492">
    <property type="entry name" value="Bact_metal-bind_prot9"/>
</dbReference>
<evidence type="ECO:0000256" key="7">
    <source>
        <dbReference type="SAM" id="SignalP"/>
    </source>
</evidence>
<evidence type="ECO:0000256" key="4">
    <source>
        <dbReference type="ARBA" id="ARBA00022723"/>
    </source>
</evidence>
<keyword evidence="4" id="KW-0479">Metal-binding</keyword>
<feature type="signal peptide" evidence="7">
    <location>
        <begin position="1"/>
        <end position="25"/>
    </location>
</feature>
<dbReference type="PRINTS" id="PR00690">
    <property type="entry name" value="ADHESNFAMILY"/>
</dbReference>
<dbReference type="GO" id="GO:0030001">
    <property type="term" value="P:metal ion transport"/>
    <property type="evidence" value="ECO:0007669"/>
    <property type="project" value="InterPro"/>
</dbReference>
<dbReference type="OrthoDB" id="9793396at2"/>
<evidence type="ECO:0000256" key="3">
    <source>
        <dbReference type="ARBA" id="ARBA00022448"/>
    </source>
</evidence>
<comment type="subcellular location">
    <subcellularLocation>
        <location evidence="1">Cell envelope</location>
    </subcellularLocation>
</comment>
<dbReference type="PANTHER" id="PTHR42953:SF1">
    <property type="entry name" value="METAL-BINDING PROTEIN HI_0362-RELATED"/>
    <property type="match status" value="1"/>
</dbReference>
<proteinExistence type="inferred from homology"/>
<dbReference type="Proteomes" id="UP000264310">
    <property type="component" value="Unassembled WGS sequence"/>
</dbReference>
<dbReference type="AlphaFoldDB" id="A0A371WYI7"/>
<gene>
    <name evidence="8" type="ORF">DYI37_18395</name>
</gene>
<dbReference type="PANTHER" id="PTHR42953">
    <property type="entry name" value="HIGH-AFFINITY ZINC UPTAKE SYSTEM PROTEIN ZNUA-RELATED"/>
    <property type="match status" value="1"/>
</dbReference>
<evidence type="ECO:0000313" key="8">
    <source>
        <dbReference type="EMBL" id="RFC62019.1"/>
    </source>
</evidence>
<evidence type="ECO:0000313" key="9">
    <source>
        <dbReference type="Proteomes" id="UP000264310"/>
    </source>
</evidence>
<feature type="chain" id="PRO_5016935272" evidence="7">
    <location>
        <begin position="26"/>
        <end position="310"/>
    </location>
</feature>
<name>A0A371WYI7_9HYPH</name>
<dbReference type="GO" id="GO:0007155">
    <property type="term" value="P:cell adhesion"/>
    <property type="evidence" value="ECO:0007669"/>
    <property type="project" value="InterPro"/>
</dbReference>
<keyword evidence="5 7" id="KW-0732">Signal</keyword>
<organism evidence="8 9">
    <name type="scientific">Fulvimarina endophytica</name>
    <dbReference type="NCBI Taxonomy" id="2293836"/>
    <lineage>
        <taxon>Bacteria</taxon>
        <taxon>Pseudomonadati</taxon>
        <taxon>Pseudomonadota</taxon>
        <taxon>Alphaproteobacteria</taxon>
        <taxon>Hyphomicrobiales</taxon>
        <taxon>Aurantimonadaceae</taxon>
        <taxon>Fulvimarina</taxon>
    </lineage>
</organism>
<dbReference type="GO" id="GO:0030313">
    <property type="term" value="C:cell envelope"/>
    <property type="evidence" value="ECO:0007669"/>
    <property type="project" value="UniProtKB-SubCell"/>
</dbReference>
<dbReference type="InterPro" id="IPR006129">
    <property type="entry name" value="AdhesinB"/>
</dbReference>
<dbReference type="Pfam" id="PF01297">
    <property type="entry name" value="ZnuA"/>
    <property type="match status" value="1"/>
</dbReference>
<dbReference type="InterPro" id="IPR006127">
    <property type="entry name" value="ZnuA-like"/>
</dbReference>
<keyword evidence="3 6" id="KW-0813">Transport</keyword>
<dbReference type="Gene3D" id="3.40.50.1980">
    <property type="entry name" value="Nitrogenase molybdenum iron protein domain"/>
    <property type="match status" value="2"/>
</dbReference>
<dbReference type="InterPro" id="IPR006128">
    <property type="entry name" value="Lipoprotein_PsaA-like"/>
</dbReference>
<dbReference type="SUPFAM" id="SSF53807">
    <property type="entry name" value="Helical backbone' metal receptor"/>
    <property type="match status" value="1"/>
</dbReference>
<evidence type="ECO:0000256" key="6">
    <source>
        <dbReference type="RuleBase" id="RU003512"/>
    </source>
</evidence>
<evidence type="ECO:0000256" key="5">
    <source>
        <dbReference type="ARBA" id="ARBA00022729"/>
    </source>
</evidence>
<evidence type="ECO:0000256" key="1">
    <source>
        <dbReference type="ARBA" id="ARBA00004196"/>
    </source>
</evidence>
<dbReference type="RefSeq" id="WP_116684743.1">
    <property type="nucleotide sequence ID" value="NZ_QURL01000010.1"/>
</dbReference>
<reference evidence="8 9" key="1">
    <citation type="submission" date="2018-08" db="EMBL/GenBank/DDBJ databases">
        <title>Fulvimarina sp. 85, whole genome shotgun sequence.</title>
        <authorList>
            <person name="Tuo L."/>
        </authorList>
    </citation>
    <scope>NUCLEOTIDE SEQUENCE [LARGE SCALE GENOMIC DNA]</scope>
    <source>
        <strain evidence="8 9">85</strain>
    </source>
</reference>
<comment type="similarity">
    <text evidence="2 6">Belongs to the bacterial solute-binding protein 9 family.</text>
</comment>
<evidence type="ECO:0000256" key="2">
    <source>
        <dbReference type="ARBA" id="ARBA00011028"/>
    </source>
</evidence>
<dbReference type="EMBL" id="QURL01000010">
    <property type="protein sequence ID" value="RFC62019.1"/>
    <property type="molecule type" value="Genomic_DNA"/>
</dbReference>
<accession>A0A371WYI7</accession>
<dbReference type="GO" id="GO:0046872">
    <property type="term" value="F:metal ion binding"/>
    <property type="evidence" value="ECO:0007669"/>
    <property type="project" value="UniProtKB-KW"/>
</dbReference>
<dbReference type="PRINTS" id="PR00691">
    <property type="entry name" value="ADHESINB"/>
</dbReference>
<keyword evidence="9" id="KW-1185">Reference proteome</keyword>